<keyword evidence="1" id="KW-0732">Signal</keyword>
<feature type="chain" id="PRO_5016152121" evidence="1">
    <location>
        <begin position="21"/>
        <end position="183"/>
    </location>
</feature>
<reference evidence="2 3" key="1">
    <citation type="journal article" date="2017" name="BMC Biol.">
        <title>Genomic innovations, transcriptional plasticity and gene loss underlying the evolution and divergence of two highly polyphagous and invasive Helicoverpa pest species.</title>
        <authorList>
            <person name="Pearce S.L."/>
            <person name="Clarke D.F."/>
            <person name="East P.D."/>
            <person name="Elfekih S."/>
            <person name="Gordon K.H."/>
            <person name="Jermiin L.S."/>
            <person name="McGaughran A."/>
            <person name="Oakeshott J.G."/>
            <person name="Papanikolaou A."/>
            <person name="Perera O.P."/>
            <person name="Rane R.V."/>
            <person name="Richards S."/>
            <person name="Tay W.T."/>
            <person name="Walsh T.K."/>
            <person name="Anderson A."/>
            <person name="Anderson C.J."/>
            <person name="Asgari S."/>
            <person name="Board P.G."/>
            <person name="Bretschneider A."/>
            <person name="Campbell P.M."/>
            <person name="Chertemps T."/>
            <person name="Christeller J.T."/>
            <person name="Coppin C.W."/>
            <person name="Downes S.J."/>
            <person name="Duan G."/>
            <person name="Farnsworth C.A."/>
            <person name="Good R.T."/>
            <person name="Han L.B."/>
            <person name="Han Y.C."/>
            <person name="Hatje K."/>
            <person name="Horne I."/>
            <person name="Huang Y.P."/>
            <person name="Hughes D.S."/>
            <person name="Jacquin-Joly E."/>
            <person name="James W."/>
            <person name="Jhangiani S."/>
            <person name="Kollmar M."/>
            <person name="Kuwar S.S."/>
            <person name="Li S."/>
            <person name="Liu N.Y."/>
            <person name="Maibeche M.T."/>
            <person name="Miller J.R."/>
            <person name="Montagne N."/>
            <person name="Perry T."/>
            <person name="Qu J."/>
            <person name="Song S.V."/>
            <person name="Sutton G.G."/>
            <person name="Vogel H."/>
            <person name="Walenz B.P."/>
            <person name="Xu W."/>
            <person name="Zhang H.J."/>
            <person name="Zou Z."/>
            <person name="Batterham P."/>
            <person name="Edwards O.R."/>
            <person name="Feyereisen R."/>
            <person name="Gibbs R.A."/>
            <person name="Heckel D.G."/>
            <person name="McGrath A."/>
            <person name="Robin C."/>
            <person name="Scherer S.E."/>
            <person name="Worley K.C."/>
            <person name="Wu Y.D."/>
        </authorList>
    </citation>
    <scope>NUCLEOTIDE SEQUENCE [LARGE SCALE GENOMIC DNA]</scope>
    <source>
        <strain evidence="2">Harm_GR_Male_#8</strain>
        <tissue evidence="2">Whole organism</tissue>
    </source>
</reference>
<sequence>MARVTVLLTLLFFVLDFAFSAPRRTKVTILRDSNVGYDFDAGDNRNKASGTYQGSKDVEIDLPEEAAIKAPEIILLENVNTGAGIALGGKVDVEAVKSHFFKFKNKDSTIGFALGAGGSKTAGIQIGNGNIKVQIKDVARKRPDFSFLENVNSGIAFGFDQSISIGVLKDNLFNGKNPIFGRK</sequence>
<dbReference type="EMBL" id="KZ149951">
    <property type="protein sequence ID" value="PZC76618.1"/>
    <property type="molecule type" value="Genomic_DNA"/>
</dbReference>
<dbReference type="Proteomes" id="UP000249218">
    <property type="component" value="Unassembled WGS sequence"/>
</dbReference>
<protein>
    <submittedName>
        <fullName evidence="2">Uncharacterized protein</fullName>
    </submittedName>
</protein>
<evidence type="ECO:0000256" key="1">
    <source>
        <dbReference type="SAM" id="SignalP"/>
    </source>
</evidence>
<accession>A0A2W1BNT6</accession>
<keyword evidence="3" id="KW-1185">Reference proteome</keyword>
<proteinExistence type="predicted"/>
<organism evidence="2 3">
    <name type="scientific">Helicoverpa armigera</name>
    <name type="common">Cotton bollworm</name>
    <name type="synonym">Heliothis armigera</name>
    <dbReference type="NCBI Taxonomy" id="29058"/>
    <lineage>
        <taxon>Eukaryota</taxon>
        <taxon>Metazoa</taxon>
        <taxon>Ecdysozoa</taxon>
        <taxon>Arthropoda</taxon>
        <taxon>Hexapoda</taxon>
        <taxon>Insecta</taxon>
        <taxon>Pterygota</taxon>
        <taxon>Neoptera</taxon>
        <taxon>Endopterygota</taxon>
        <taxon>Lepidoptera</taxon>
        <taxon>Glossata</taxon>
        <taxon>Ditrysia</taxon>
        <taxon>Noctuoidea</taxon>
        <taxon>Noctuidae</taxon>
        <taxon>Heliothinae</taxon>
        <taxon>Helicoverpa</taxon>
    </lineage>
</organism>
<feature type="signal peptide" evidence="1">
    <location>
        <begin position="1"/>
        <end position="20"/>
    </location>
</feature>
<dbReference type="OrthoDB" id="7115533at2759"/>
<evidence type="ECO:0000313" key="3">
    <source>
        <dbReference type="Proteomes" id="UP000249218"/>
    </source>
</evidence>
<gene>
    <name evidence="2" type="primary">HaOG204386</name>
    <name evidence="2" type="ORF">B5X24_HaOG204386</name>
</gene>
<evidence type="ECO:0000313" key="2">
    <source>
        <dbReference type="EMBL" id="PZC76618.1"/>
    </source>
</evidence>
<dbReference type="AlphaFoldDB" id="A0A2W1BNT6"/>
<name>A0A2W1BNT6_HELAM</name>